<dbReference type="EMBL" id="VNJJ01000006">
    <property type="protein sequence ID" value="TVX99729.1"/>
    <property type="molecule type" value="Genomic_DNA"/>
</dbReference>
<reference evidence="6 7" key="1">
    <citation type="submission" date="2019-07" db="EMBL/GenBank/DDBJ databases">
        <authorList>
            <person name="Kim J."/>
        </authorList>
    </citation>
    <scope>NUCLEOTIDE SEQUENCE [LARGE SCALE GENOMIC DNA]</scope>
    <source>
        <strain evidence="6 7">G13</strain>
    </source>
</reference>
<dbReference type="PRINTS" id="PR00039">
    <property type="entry name" value="HTHLYSR"/>
</dbReference>
<dbReference type="PANTHER" id="PTHR30346:SF28">
    <property type="entry name" value="HTH-TYPE TRANSCRIPTIONAL REGULATOR CYNR"/>
    <property type="match status" value="1"/>
</dbReference>
<sequence>MDMRQLRYFLAIANEGQITRAAKLLNMEQPPLSRQLKLMEQELGVVLFDRTGKQLQLTQAGELLRQRAITLMHQFDETIAYVQEIGEGVQGVLSIGAVVSCVALLPGVIRRFSEKYPQVTFKIQEGDHFLLGELLENRDLELIVTRLPFQSDFQSQHYSVMPLPSDPFVALLPSEWCPDPALRSMTLQDLARFPFLTLKTDRTTFMHNQVFEEFKRFGLEPRIVSECSSVAITLSLVASGIGAAILPKSVMNSFAPQSIRKIAISNAEFQSEVGIVWLKDRHLSKSARHFMEIFPQAFVNFRDIT</sequence>
<keyword evidence="3" id="KW-0238">DNA-binding</keyword>
<dbReference type="SUPFAM" id="SSF53850">
    <property type="entry name" value="Periplasmic binding protein-like II"/>
    <property type="match status" value="1"/>
</dbReference>
<dbReference type="InterPro" id="IPR036388">
    <property type="entry name" value="WH-like_DNA-bd_sf"/>
</dbReference>
<accession>A0A559JIN1</accession>
<dbReference type="Pfam" id="PF03466">
    <property type="entry name" value="LysR_substrate"/>
    <property type="match status" value="1"/>
</dbReference>
<evidence type="ECO:0000256" key="2">
    <source>
        <dbReference type="ARBA" id="ARBA00023015"/>
    </source>
</evidence>
<evidence type="ECO:0000313" key="6">
    <source>
        <dbReference type="EMBL" id="TVX99729.1"/>
    </source>
</evidence>
<keyword evidence="2" id="KW-0805">Transcription regulation</keyword>
<dbReference type="SUPFAM" id="SSF46785">
    <property type="entry name" value="Winged helix' DNA-binding domain"/>
    <property type="match status" value="1"/>
</dbReference>
<evidence type="ECO:0000256" key="3">
    <source>
        <dbReference type="ARBA" id="ARBA00023125"/>
    </source>
</evidence>
<feature type="domain" description="HTH lysR-type" evidence="5">
    <location>
        <begin position="1"/>
        <end position="58"/>
    </location>
</feature>
<dbReference type="AlphaFoldDB" id="A0A559JIN1"/>
<dbReference type="OrthoDB" id="9803735at2"/>
<keyword evidence="4" id="KW-0804">Transcription</keyword>
<dbReference type="Gene3D" id="3.40.190.290">
    <property type="match status" value="1"/>
</dbReference>
<evidence type="ECO:0000256" key="1">
    <source>
        <dbReference type="ARBA" id="ARBA00009437"/>
    </source>
</evidence>
<dbReference type="Proteomes" id="UP000316330">
    <property type="component" value="Unassembled WGS sequence"/>
</dbReference>
<dbReference type="GO" id="GO:0032993">
    <property type="term" value="C:protein-DNA complex"/>
    <property type="evidence" value="ECO:0007669"/>
    <property type="project" value="TreeGrafter"/>
</dbReference>
<dbReference type="Pfam" id="PF00126">
    <property type="entry name" value="HTH_1"/>
    <property type="match status" value="1"/>
</dbReference>
<dbReference type="Gene3D" id="1.10.10.10">
    <property type="entry name" value="Winged helix-like DNA-binding domain superfamily/Winged helix DNA-binding domain"/>
    <property type="match status" value="1"/>
</dbReference>
<dbReference type="RefSeq" id="WP_144701837.1">
    <property type="nucleotide sequence ID" value="NZ_VNJJ01000006.1"/>
</dbReference>
<proteinExistence type="inferred from homology"/>
<evidence type="ECO:0000259" key="5">
    <source>
        <dbReference type="PROSITE" id="PS50931"/>
    </source>
</evidence>
<dbReference type="FunFam" id="1.10.10.10:FF:000001">
    <property type="entry name" value="LysR family transcriptional regulator"/>
    <property type="match status" value="1"/>
</dbReference>
<protein>
    <submittedName>
        <fullName evidence="6">LysR family transcriptional regulator</fullName>
    </submittedName>
</protein>
<comment type="similarity">
    <text evidence="1">Belongs to the LysR transcriptional regulatory family.</text>
</comment>
<dbReference type="CDD" id="cd05466">
    <property type="entry name" value="PBP2_LTTR_substrate"/>
    <property type="match status" value="1"/>
</dbReference>
<dbReference type="GO" id="GO:0003700">
    <property type="term" value="F:DNA-binding transcription factor activity"/>
    <property type="evidence" value="ECO:0007669"/>
    <property type="project" value="InterPro"/>
</dbReference>
<comment type="caution">
    <text evidence="6">The sequence shown here is derived from an EMBL/GenBank/DDBJ whole genome shotgun (WGS) entry which is preliminary data.</text>
</comment>
<dbReference type="InterPro" id="IPR000847">
    <property type="entry name" value="LysR_HTH_N"/>
</dbReference>
<dbReference type="InterPro" id="IPR036390">
    <property type="entry name" value="WH_DNA-bd_sf"/>
</dbReference>
<dbReference type="PROSITE" id="PS50931">
    <property type="entry name" value="HTH_LYSR"/>
    <property type="match status" value="1"/>
</dbReference>
<name>A0A559JIN1_9BACL</name>
<evidence type="ECO:0000256" key="4">
    <source>
        <dbReference type="ARBA" id="ARBA00023163"/>
    </source>
</evidence>
<evidence type="ECO:0000313" key="7">
    <source>
        <dbReference type="Proteomes" id="UP000316330"/>
    </source>
</evidence>
<organism evidence="6 7">
    <name type="scientific">Cohnella terricola</name>
    <dbReference type="NCBI Taxonomy" id="1289167"/>
    <lineage>
        <taxon>Bacteria</taxon>
        <taxon>Bacillati</taxon>
        <taxon>Bacillota</taxon>
        <taxon>Bacilli</taxon>
        <taxon>Bacillales</taxon>
        <taxon>Paenibacillaceae</taxon>
        <taxon>Cohnella</taxon>
    </lineage>
</organism>
<dbReference type="PANTHER" id="PTHR30346">
    <property type="entry name" value="TRANSCRIPTIONAL DUAL REGULATOR HCAR-RELATED"/>
    <property type="match status" value="1"/>
</dbReference>
<gene>
    <name evidence="6" type="ORF">FPZ45_12295</name>
</gene>
<dbReference type="GO" id="GO:0003677">
    <property type="term" value="F:DNA binding"/>
    <property type="evidence" value="ECO:0007669"/>
    <property type="project" value="UniProtKB-KW"/>
</dbReference>
<keyword evidence="7" id="KW-1185">Reference proteome</keyword>
<dbReference type="InterPro" id="IPR005119">
    <property type="entry name" value="LysR_subst-bd"/>
</dbReference>